<keyword evidence="2" id="KW-1185">Reference proteome</keyword>
<dbReference type="Proteomes" id="UP000000305">
    <property type="component" value="Unassembled WGS sequence"/>
</dbReference>
<proteinExistence type="predicted"/>
<name>E9H6L0_DAPPU</name>
<reference evidence="1 2" key="1">
    <citation type="journal article" date="2011" name="Science">
        <title>The ecoresponsive genome of Daphnia pulex.</title>
        <authorList>
            <person name="Colbourne J.K."/>
            <person name="Pfrender M.E."/>
            <person name="Gilbert D."/>
            <person name="Thomas W.K."/>
            <person name="Tucker A."/>
            <person name="Oakley T.H."/>
            <person name="Tokishita S."/>
            <person name="Aerts A."/>
            <person name="Arnold G.J."/>
            <person name="Basu M.K."/>
            <person name="Bauer D.J."/>
            <person name="Caceres C.E."/>
            <person name="Carmel L."/>
            <person name="Casola C."/>
            <person name="Choi J.H."/>
            <person name="Detter J.C."/>
            <person name="Dong Q."/>
            <person name="Dusheyko S."/>
            <person name="Eads B.D."/>
            <person name="Frohlich T."/>
            <person name="Geiler-Samerotte K.A."/>
            <person name="Gerlach D."/>
            <person name="Hatcher P."/>
            <person name="Jogdeo S."/>
            <person name="Krijgsveld J."/>
            <person name="Kriventseva E.V."/>
            <person name="Kultz D."/>
            <person name="Laforsch C."/>
            <person name="Lindquist E."/>
            <person name="Lopez J."/>
            <person name="Manak J.R."/>
            <person name="Muller J."/>
            <person name="Pangilinan J."/>
            <person name="Patwardhan R.P."/>
            <person name="Pitluck S."/>
            <person name="Pritham E.J."/>
            <person name="Rechtsteiner A."/>
            <person name="Rho M."/>
            <person name="Rogozin I.B."/>
            <person name="Sakarya O."/>
            <person name="Salamov A."/>
            <person name="Schaack S."/>
            <person name="Shapiro H."/>
            <person name="Shiga Y."/>
            <person name="Skalitzky C."/>
            <person name="Smith Z."/>
            <person name="Souvorov A."/>
            <person name="Sung W."/>
            <person name="Tang Z."/>
            <person name="Tsuchiya D."/>
            <person name="Tu H."/>
            <person name="Vos H."/>
            <person name="Wang M."/>
            <person name="Wolf Y.I."/>
            <person name="Yamagata H."/>
            <person name="Yamada T."/>
            <person name="Ye Y."/>
            <person name="Shaw J.R."/>
            <person name="Andrews J."/>
            <person name="Crease T.J."/>
            <person name="Tang H."/>
            <person name="Lucas S.M."/>
            <person name="Robertson H.M."/>
            <person name="Bork P."/>
            <person name="Koonin E.V."/>
            <person name="Zdobnov E.M."/>
            <person name="Grigoriev I.V."/>
            <person name="Lynch M."/>
            <person name="Boore J.L."/>
        </authorList>
    </citation>
    <scope>NUCLEOTIDE SEQUENCE [LARGE SCALE GENOMIC DNA]</scope>
</reference>
<dbReference type="KEGG" id="dpx:DAPPUDRAFT_326055"/>
<protein>
    <submittedName>
        <fullName evidence="1">Uncharacterized protein</fullName>
    </submittedName>
</protein>
<dbReference type="EMBL" id="GL732597">
    <property type="protein sequence ID" value="EFX72678.1"/>
    <property type="molecule type" value="Genomic_DNA"/>
</dbReference>
<accession>E9H6L0</accession>
<dbReference type="HOGENOM" id="CLU_3089371_0_0_1"/>
<organism evidence="1 2">
    <name type="scientific">Daphnia pulex</name>
    <name type="common">Water flea</name>
    <dbReference type="NCBI Taxonomy" id="6669"/>
    <lineage>
        <taxon>Eukaryota</taxon>
        <taxon>Metazoa</taxon>
        <taxon>Ecdysozoa</taxon>
        <taxon>Arthropoda</taxon>
        <taxon>Crustacea</taxon>
        <taxon>Branchiopoda</taxon>
        <taxon>Diplostraca</taxon>
        <taxon>Cladocera</taxon>
        <taxon>Anomopoda</taxon>
        <taxon>Daphniidae</taxon>
        <taxon>Daphnia</taxon>
    </lineage>
</organism>
<evidence type="ECO:0000313" key="2">
    <source>
        <dbReference type="Proteomes" id="UP000000305"/>
    </source>
</evidence>
<dbReference type="InParanoid" id="E9H6L0"/>
<gene>
    <name evidence="1" type="ORF">DAPPUDRAFT_326055</name>
</gene>
<dbReference type="AlphaFoldDB" id="E9H6L0"/>
<evidence type="ECO:0000313" key="1">
    <source>
        <dbReference type="EMBL" id="EFX72678.1"/>
    </source>
</evidence>
<sequence>MDANSSPGVANQAERLDDNGNLSVLRNAHQLLLFNDQTQKSLDAHQVAIYLG</sequence>